<evidence type="ECO:0000256" key="8">
    <source>
        <dbReference type="SAM" id="MobiDB-lite"/>
    </source>
</evidence>
<dbReference type="PANTHER" id="PTHR24381:SF393">
    <property type="entry name" value="CHROMATIN-LINKED ADAPTOR FOR MSL PROTEINS, ISOFORM B"/>
    <property type="match status" value="1"/>
</dbReference>
<dbReference type="GO" id="GO:0008270">
    <property type="term" value="F:zinc ion binding"/>
    <property type="evidence" value="ECO:0007669"/>
    <property type="project" value="UniProtKB-KW"/>
</dbReference>
<dbReference type="Ensembl" id="ENSOKIT00005023734.1">
    <property type="protein sequence ID" value="ENSOKIP00005022344.1"/>
    <property type="gene ID" value="ENSOKIG00005009823.1"/>
</dbReference>
<organism evidence="10 11">
    <name type="scientific">Oncorhynchus kisutch</name>
    <name type="common">Coho salmon</name>
    <name type="synonym">Salmo kisutch</name>
    <dbReference type="NCBI Taxonomy" id="8019"/>
    <lineage>
        <taxon>Eukaryota</taxon>
        <taxon>Metazoa</taxon>
        <taxon>Chordata</taxon>
        <taxon>Craniata</taxon>
        <taxon>Vertebrata</taxon>
        <taxon>Euteleostomi</taxon>
        <taxon>Actinopterygii</taxon>
        <taxon>Neopterygii</taxon>
        <taxon>Teleostei</taxon>
        <taxon>Protacanthopterygii</taxon>
        <taxon>Salmoniformes</taxon>
        <taxon>Salmonidae</taxon>
        <taxon>Salmoninae</taxon>
        <taxon>Oncorhynchus</taxon>
    </lineage>
</organism>
<evidence type="ECO:0000259" key="9">
    <source>
        <dbReference type="PROSITE" id="PS50157"/>
    </source>
</evidence>
<dbReference type="GO" id="GO:0000977">
    <property type="term" value="F:RNA polymerase II transcription regulatory region sequence-specific DNA binding"/>
    <property type="evidence" value="ECO:0007669"/>
    <property type="project" value="TreeGrafter"/>
</dbReference>
<feature type="compositionally biased region" description="Polar residues" evidence="8">
    <location>
        <begin position="105"/>
        <end position="114"/>
    </location>
</feature>
<evidence type="ECO:0000256" key="5">
    <source>
        <dbReference type="ARBA" id="ARBA00022833"/>
    </source>
</evidence>
<evidence type="ECO:0000256" key="7">
    <source>
        <dbReference type="PROSITE-ProRule" id="PRU00042"/>
    </source>
</evidence>
<dbReference type="InterPro" id="IPR036236">
    <property type="entry name" value="Znf_C2H2_sf"/>
</dbReference>
<feature type="domain" description="C2H2-type" evidence="9">
    <location>
        <begin position="299"/>
        <end position="326"/>
    </location>
</feature>
<keyword evidence="2" id="KW-0479">Metal-binding</keyword>
<dbReference type="SMART" id="SM00355">
    <property type="entry name" value="ZnF_C2H2"/>
    <property type="match status" value="4"/>
</dbReference>
<dbReference type="GO" id="GO:0005634">
    <property type="term" value="C:nucleus"/>
    <property type="evidence" value="ECO:0007669"/>
    <property type="project" value="UniProtKB-SubCell"/>
</dbReference>
<evidence type="ECO:0000313" key="11">
    <source>
        <dbReference type="Proteomes" id="UP000694557"/>
    </source>
</evidence>
<evidence type="ECO:0000256" key="3">
    <source>
        <dbReference type="ARBA" id="ARBA00022737"/>
    </source>
</evidence>
<feature type="region of interest" description="Disordered" evidence="8">
    <location>
        <begin position="242"/>
        <end position="263"/>
    </location>
</feature>
<dbReference type="KEGG" id="oki:109897725"/>
<keyword evidence="11" id="KW-1185">Reference proteome</keyword>
<reference evidence="10" key="2">
    <citation type="submission" date="2025-09" db="UniProtKB">
        <authorList>
            <consortium name="Ensembl"/>
        </authorList>
    </citation>
    <scope>IDENTIFICATION</scope>
</reference>
<dbReference type="Proteomes" id="UP000694557">
    <property type="component" value="Unassembled WGS sequence"/>
</dbReference>
<dbReference type="GO" id="GO:0000981">
    <property type="term" value="F:DNA-binding transcription factor activity, RNA polymerase II-specific"/>
    <property type="evidence" value="ECO:0007669"/>
    <property type="project" value="TreeGrafter"/>
</dbReference>
<feature type="compositionally biased region" description="Polar residues" evidence="8">
    <location>
        <begin position="122"/>
        <end position="136"/>
    </location>
</feature>
<dbReference type="GeneTree" id="ENSGT00940000154308"/>
<evidence type="ECO:0000256" key="6">
    <source>
        <dbReference type="ARBA" id="ARBA00023242"/>
    </source>
</evidence>
<dbReference type="PROSITE" id="PS00028">
    <property type="entry name" value="ZINC_FINGER_C2H2_1"/>
    <property type="match status" value="3"/>
</dbReference>
<feature type="domain" description="C2H2-type" evidence="9">
    <location>
        <begin position="354"/>
        <end position="381"/>
    </location>
</feature>
<reference evidence="10" key="1">
    <citation type="submission" date="2025-08" db="UniProtKB">
        <authorList>
            <consortium name="Ensembl"/>
        </authorList>
    </citation>
    <scope>IDENTIFICATION</scope>
</reference>
<keyword evidence="4 7" id="KW-0863">Zinc-finger</keyword>
<dbReference type="PANTHER" id="PTHR24381">
    <property type="entry name" value="ZINC FINGER PROTEIN"/>
    <property type="match status" value="1"/>
</dbReference>
<dbReference type="GeneID" id="109897725"/>
<evidence type="ECO:0000256" key="2">
    <source>
        <dbReference type="ARBA" id="ARBA00022723"/>
    </source>
</evidence>
<feature type="region of interest" description="Disordered" evidence="8">
    <location>
        <begin position="105"/>
        <end position="149"/>
    </location>
</feature>
<name>A0A8C7F8U8_ONCKI</name>
<feature type="domain" description="C2H2-type" evidence="9">
    <location>
        <begin position="382"/>
        <end position="409"/>
    </location>
</feature>
<dbReference type="Gene3D" id="3.30.160.60">
    <property type="entry name" value="Classic Zinc Finger"/>
    <property type="match status" value="4"/>
</dbReference>
<dbReference type="Pfam" id="PF00096">
    <property type="entry name" value="zf-C2H2"/>
    <property type="match status" value="2"/>
</dbReference>
<sequence length="439" mass="49520">MSNIQLLRVFLNERLTYAAEEIFGVVEKTIVEYQEEVVRLQRLLDIVLQPEIKLRRAGVLLDLPLSVSEVEVPPDQQAWNTSLRQEDPLPTQIKEPDQLEWNTSLRQEDPQPTQIKEPDQLEWNTSLRQEDPQSTQIKEEPEEIGTSREEEQLQGLEADAIDSIFTPAYVKSDCDVYPTHPSHLYQTQKEENGERDTLPSTTSELIKTQLDRENYVESEPTSISQTFSEANPDCFAAQSENSRSVSGMEKGGPARGFKPVKSKRKHMVKGQNSCITTMGSTSTQLSHLKSHRQSFASPCCCKVCGKFFNYMSTLIRHVKTHTGDKDHQCGVCGKSMESSESKKDHLQTHIAANVSCHVCSKYFSCNSKLTEHMRIHTGEKPYRCCDCGQGFSTSGGLKRHTRRHSGEQLYHPDCGKGFGPSGDLKKHTRIYTGLSISLP</sequence>
<dbReference type="FunFam" id="3.30.160.60:FF:001498">
    <property type="entry name" value="Zinc finger protein 404"/>
    <property type="match status" value="1"/>
</dbReference>
<dbReference type="PROSITE" id="PS50157">
    <property type="entry name" value="ZINC_FINGER_C2H2_2"/>
    <property type="match status" value="3"/>
</dbReference>
<evidence type="ECO:0000256" key="4">
    <source>
        <dbReference type="ARBA" id="ARBA00022771"/>
    </source>
</evidence>
<keyword evidence="6" id="KW-0539">Nucleus</keyword>
<evidence type="ECO:0000256" key="1">
    <source>
        <dbReference type="ARBA" id="ARBA00004123"/>
    </source>
</evidence>
<dbReference type="SUPFAM" id="SSF57667">
    <property type="entry name" value="beta-beta-alpha zinc fingers"/>
    <property type="match status" value="3"/>
</dbReference>
<dbReference type="RefSeq" id="XP_020347850.1">
    <property type="nucleotide sequence ID" value="XM_020492261.2"/>
</dbReference>
<accession>A0A8C7F8U8</accession>
<protein>
    <submittedName>
        <fullName evidence="10">Zinc finger and SCAN domain-containing protein 22-like</fullName>
    </submittedName>
</protein>
<evidence type="ECO:0000313" key="10">
    <source>
        <dbReference type="Ensembl" id="ENSOKIP00005022344.1"/>
    </source>
</evidence>
<keyword evidence="5" id="KW-0862">Zinc</keyword>
<dbReference type="InterPro" id="IPR013087">
    <property type="entry name" value="Znf_C2H2_type"/>
</dbReference>
<dbReference type="AlphaFoldDB" id="A0A8C7F8U8"/>
<proteinExistence type="predicted"/>
<gene>
    <name evidence="10" type="primary">LOC109897725</name>
</gene>
<comment type="subcellular location">
    <subcellularLocation>
        <location evidence="1">Nucleus</location>
    </subcellularLocation>
</comment>
<keyword evidence="3" id="KW-0677">Repeat</keyword>
<dbReference type="FunFam" id="3.30.160.60:FF:000358">
    <property type="entry name" value="zinc finger protein 24"/>
    <property type="match status" value="1"/>
</dbReference>